<dbReference type="EMBL" id="JBHRZH010000009">
    <property type="protein sequence ID" value="MFC3761642.1"/>
    <property type="molecule type" value="Genomic_DNA"/>
</dbReference>
<dbReference type="PANTHER" id="PTHR38479:SF2">
    <property type="entry name" value="WINGED HELIX DNA-BINDING DOMAIN-CONTAINING PROTEIN"/>
    <property type="match status" value="1"/>
</dbReference>
<dbReference type="Pfam" id="PF06224">
    <property type="entry name" value="AlkZ-like"/>
    <property type="match status" value="1"/>
</dbReference>
<gene>
    <name evidence="1" type="ORF">ACFOUW_12415</name>
</gene>
<reference evidence="2" key="1">
    <citation type="journal article" date="2019" name="Int. J. Syst. Evol. Microbiol.">
        <title>The Global Catalogue of Microorganisms (GCM) 10K type strain sequencing project: providing services to taxonomists for standard genome sequencing and annotation.</title>
        <authorList>
            <consortium name="The Broad Institute Genomics Platform"/>
            <consortium name="The Broad Institute Genome Sequencing Center for Infectious Disease"/>
            <person name="Wu L."/>
            <person name="Ma J."/>
        </authorList>
    </citation>
    <scope>NUCLEOTIDE SEQUENCE [LARGE SCALE GENOMIC DNA]</scope>
    <source>
        <strain evidence="2">CGMCC 4.7241</strain>
    </source>
</reference>
<dbReference type="PANTHER" id="PTHR38479">
    <property type="entry name" value="LMO0824 PROTEIN"/>
    <property type="match status" value="1"/>
</dbReference>
<evidence type="ECO:0000313" key="1">
    <source>
        <dbReference type="EMBL" id="MFC3761642.1"/>
    </source>
</evidence>
<keyword evidence="2" id="KW-1185">Reference proteome</keyword>
<comment type="caution">
    <text evidence="1">The sequence shown here is derived from an EMBL/GenBank/DDBJ whole genome shotgun (WGS) entry which is preliminary data.</text>
</comment>
<dbReference type="InterPro" id="IPR009351">
    <property type="entry name" value="AlkZ-like"/>
</dbReference>
<proteinExistence type="predicted"/>
<protein>
    <submittedName>
        <fullName evidence="1">DNA glycosylase AlkZ-like family protein</fullName>
    </submittedName>
</protein>
<dbReference type="RefSeq" id="WP_205114216.1">
    <property type="nucleotide sequence ID" value="NZ_JAFBCM010000001.1"/>
</dbReference>
<evidence type="ECO:0000313" key="2">
    <source>
        <dbReference type="Proteomes" id="UP001595699"/>
    </source>
</evidence>
<sequence>MIEKLRAWWGHRQGLDGSLAGASAAEVLARSGWARSGGGCAPYLTLFARAGIDREAVDKAVDGLEIHELPSVRGCVYVLSREHFALGLRVGDSAPLGDLAGAAKLGVSEKEIDELASAVVAALSAAGAPLDPKDLKTATGDLARGLGEQGRKRGLSSTMPLALGLLQAQGRIRRVPVNGRLDQQRFGYVPWSEEPSKLDKDEARTSLARLYFRWAGPASMKHFRWFSAFSAANAKQAVEPLGLESVEGTELLMLPEDKESFDAYVRPKQPSYALVAAIDGIHLLHRDLRRLVEPRPLLSGADPESFVIVDRGEIVGVWEYDFAARKIVYRAFVAEDTQLRKAIKATETYVRDQLGDARSYSLDSPESRQLRLEVLRAR</sequence>
<accession>A0ABV7Y941</accession>
<dbReference type="Proteomes" id="UP001595699">
    <property type="component" value="Unassembled WGS sequence"/>
</dbReference>
<name>A0ABV7Y941_9ACTN</name>
<organism evidence="1 2">
    <name type="scientific">Tenggerimyces flavus</name>
    <dbReference type="NCBI Taxonomy" id="1708749"/>
    <lineage>
        <taxon>Bacteria</taxon>
        <taxon>Bacillati</taxon>
        <taxon>Actinomycetota</taxon>
        <taxon>Actinomycetes</taxon>
        <taxon>Propionibacteriales</taxon>
        <taxon>Nocardioidaceae</taxon>
        <taxon>Tenggerimyces</taxon>
    </lineage>
</organism>